<accession>A0ABQ6JB06</accession>
<protein>
    <recommendedName>
        <fullName evidence="5">Secreted protein</fullName>
    </recommendedName>
</protein>
<keyword evidence="2" id="KW-0732">Signal</keyword>
<evidence type="ECO:0008006" key="5">
    <source>
        <dbReference type="Google" id="ProtNLM"/>
    </source>
</evidence>
<feature type="compositionally biased region" description="Polar residues" evidence="1">
    <location>
        <begin position="67"/>
        <end position="77"/>
    </location>
</feature>
<proteinExistence type="predicted"/>
<evidence type="ECO:0000313" key="3">
    <source>
        <dbReference type="EMBL" id="GMA84967.1"/>
    </source>
</evidence>
<evidence type="ECO:0000256" key="1">
    <source>
        <dbReference type="SAM" id="MobiDB-lite"/>
    </source>
</evidence>
<dbReference type="Proteomes" id="UP001157017">
    <property type="component" value="Unassembled WGS sequence"/>
</dbReference>
<feature type="compositionally biased region" description="Pro residues" evidence="1">
    <location>
        <begin position="79"/>
        <end position="94"/>
    </location>
</feature>
<name>A0ABQ6JB06_9ACTN</name>
<feature type="chain" id="PRO_5045670753" description="Secreted protein" evidence="2">
    <location>
        <begin position="18"/>
        <end position="114"/>
    </location>
</feature>
<reference evidence="4" key="1">
    <citation type="journal article" date="2019" name="Int. J. Syst. Evol. Microbiol.">
        <title>The Global Catalogue of Microorganisms (GCM) 10K type strain sequencing project: providing services to taxonomists for standard genome sequencing and annotation.</title>
        <authorList>
            <consortium name="The Broad Institute Genomics Platform"/>
            <consortium name="The Broad Institute Genome Sequencing Center for Infectious Disease"/>
            <person name="Wu L."/>
            <person name="Ma J."/>
        </authorList>
    </citation>
    <scope>NUCLEOTIDE SEQUENCE [LARGE SCALE GENOMIC DNA]</scope>
    <source>
        <strain evidence="4">NBRC 108730</strain>
    </source>
</reference>
<evidence type="ECO:0000313" key="4">
    <source>
        <dbReference type="Proteomes" id="UP001157017"/>
    </source>
</evidence>
<feature type="signal peptide" evidence="2">
    <location>
        <begin position="1"/>
        <end position="17"/>
    </location>
</feature>
<comment type="caution">
    <text evidence="3">The sequence shown here is derived from an EMBL/GenBank/DDBJ whole genome shotgun (WGS) entry which is preliminary data.</text>
</comment>
<keyword evidence="4" id="KW-1185">Reference proteome</keyword>
<gene>
    <name evidence="3" type="ORF">GCM10025868_02170</name>
</gene>
<organism evidence="3 4">
    <name type="scientific">Angustibacter aerolatus</name>
    <dbReference type="NCBI Taxonomy" id="1162965"/>
    <lineage>
        <taxon>Bacteria</taxon>
        <taxon>Bacillati</taxon>
        <taxon>Actinomycetota</taxon>
        <taxon>Actinomycetes</taxon>
        <taxon>Kineosporiales</taxon>
        <taxon>Kineosporiaceae</taxon>
    </lineage>
</organism>
<sequence>MRACTYCVLACCGRAVAQNACTLFTVPTTRHSTSLFASSPVRQRDTSLVEPGCGSLPPFRSDDGSVPVSSEMTITTSRAPPPRPPPTATPLPRPPLLTWLVSRFAFGSKVTRAA</sequence>
<evidence type="ECO:0000256" key="2">
    <source>
        <dbReference type="SAM" id="SignalP"/>
    </source>
</evidence>
<feature type="region of interest" description="Disordered" evidence="1">
    <location>
        <begin position="37"/>
        <end position="94"/>
    </location>
</feature>
<dbReference type="EMBL" id="BSUZ01000001">
    <property type="protein sequence ID" value="GMA84967.1"/>
    <property type="molecule type" value="Genomic_DNA"/>
</dbReference>